<dbReference type="Proteomes" id="UP000077469">
    <property type="component" value="Chromosome"/>
</dbReference>
<dbReference type="OrthoDB" id="179400at2"/>
<dbReference type="KEGG" id="phy:AJ81_08245"/>
<dbReference type="PANTHER" id="PTHR30006:SF2">
    <property type="entry name" value="ABC TRANSPORTER SUBSTRATE-BINDING PROTEIN"/>
    <property type="match status" value="1"/>
</dbReference>
<dbReference type="PIRSF" id="PIRSF002825">
    <property type="entry name" value="CfbpA"/>
    <property type="match status" value="1"/>
</dbReference>
<dbReference type="STRING" id="1123384.AJ81_08245"/>
<dbReference type="GO" id="GO:0030976">
    <property type="term" value="F:thiamine pyrophosphate binding"/>
    <property type="evidence" value="ECO:0007669"/>
    <property type="project" value="TreeGrafter"/>
</dbReference>
<gene>
    <name evidence="2" type="ORF">AJ81_08245</name>
</gene>
<keyword evidence="1" id="KW-0732">Signal</keyword>
<dbReference type="GO" id="GO:0030975">
    <property type="term" value="F:thiamine binding"/>
    <property type="evidence" value="ECO:0007669"/>
    <property type="project" value="TreeGrafter"/>
</dbReference>
<evidence type="ECO:0000313" key="2">
    <source>
        <dbReference type="EMBL" id="AJC74167.1"/>
    </source>
</evidence>
<dbReference type="EMBL" id="CP007141">
    <property type="protein sequence ID" value="AJC74167.1"/>
    <property type="molecule type" value="Genomic_DNA"/>
</dbReference>
<organism evidence="2 3">
    <name type="scientific">Pseudothermotoga hypogea DSM 11164 = NBRC 106472</name>
    <dbReference type="NCBI Taxonomy" id="1123384"/>
    <lineage>
        <taxon>Bacteria</taxon>
        <taxon>Thermotogati</taxon>
        <taxon>Thermotogota</taxon>
        <taxon>Thermotogae</taxon>
        <taxon>Thermotogales</taxon>
        <taxon>Thermotogaceae</taxon>
        <taxon>Pseudothermotoga</taxon>
    </lineage>
</organism>
<dbReference type="PANTHER" id="PTHR30006">
    <property type="entry name" value="THIAMINE-BINDING PERIPLASMIC PROTEIN-RELATED"/>
    <property type="match status" value="1"/>
</dbReference>
<evidence type="ECO:0000313" key="3">
    <source>
        <dbReference type="Proteomes" id="UP000077469"/>
    </source>
</evidence>
<dbReference type="Gene3D" id="3.40.190.10">
    <property type="entry name" value="Periplasmic binding protein-like II"/>
    <property type="match status" value="2"/>
</dbReference>
<dbReference type="GO" id="GO:0015888">
    <property type="term" value="P:thiamine transport"/>
    <property type="evidence" value="ECO:0007669"/>
    <property type="project" value="TreeGrafter"/>
</dbReference>
<sequence>MRKFVSFGLIVLLVALGLSAEKVLHMYTALDENEWPIYVKAFEQATGIKVEVVRLSSGELLARVEAESKNPRASIWFGGPAVDQIAAKKKGLLAPYKSAMTEQVPEALKDPEGYWVGIYFGAIGFASNTEILKKLNVDPPTSWYDLLKPEFKGKITVAFPYTSGTAYTVLASLVALMGEDAAFDYWKKLDKQIQQYTKSGSAPVVQAGLGEAAVGIAFAHDIIARGIAKGYPLVLTFPKEGTGYEIGAMSLIKGGPEPDLAAKFIDWMLSVEAQNLMKEWYRLPANPQAEVAAGAIKLEEVKLVPMDFDYFGREKDRLIERWKEEIEYGR</sequence>
<dbReference type="CDD" id="cd13544">
    <property type="entry name" value="PBP2_Fbp_like_1"/>
    <property type="match status" value="1"/>
</dbReference>
<dbReference type="PATRIC" id="fig|1123384.7.peg.1653"/>
<evidence type="ECO:0000256" key="1">
    <source>
        <dbReference type="ARBA" id="ARBA00022729"/>
    </source>
</evidence>
<dbReference type="GO" id="GO:0030288">
    <property type="term" value="C:outer membrane-bounded periplasmic space"/>
    <property type="evidence" value="ECO:0007669"/>
    <property type="project" value="TreeGrafter"/>
</dbReference>
<dbReference type="AlphaFoldDB" id="A0A0X1KS94"/>
<dbReference type="RefSeq" id="WP_031505062.1">
    <property type="nucleotide sequence ID" value="NC_022795.1"/>
</dbReference>
<dbReference type="InterPro" id="IPR026045">
    <property type="entry name" value="Ferric-bd"/>
</dbReference>
<name>A0A0X1KS94_9THEM</name>
<reference evidence="2 3" key="1">
    <citation type="submission" date="2014-01" db="EMBL/GenBank/DDBJ databases">
        <title>Genome sequencing of Thermotog hypogea.</title>
        <authorList>
            <person name="Zhang X."/>
            <person name="Alvare G."/>
            <person name="Fristensky B."/>
            <person name="Chen L."/>
            <person name="Suen T."/>
            <person name="Chen Q."/>
            <person name="Ma K."/>
        </authorList>
    </citation>
    <scope>NUCLEOTIDE SEQUENCE [LARGE SCALE GENOMIC DNA]</scope>
    <source>
        <strain evidence="2 3">DSM 11164</strain>
    </source>
</reference>
<proteinExistence type="predicted"/>
<keyword evidence="3" id="KW-1185">Reference proteome</keyword>
<dbReference type="Pfam" id="PF13343">
    <property type="entry name" value="SBP_bac_6"/>
    <property type="match status" value="1"/>
</dbReference>
<dbReference type="PaxDb" id="1123384-AJ81_08245"/>
<protein>
    <submittedName>
        <fullName evidence="2">Iron ABC transporter substrate-binding protein</fullName>
    </submittedName>
</protein>
<accession>A0A0X1KS94</accession>
<dbReference type="SUPFAM" id="SSF53850">
    <property type="entry name" value="Periplasmic binding protein-like II"/>
    <property type="match status" value="1"/>
</dbReference>